<evidence type="ECO:0000256" key="1">
    <source>
        <dbReference type="PROSITE-ProRule" id="PRU00182"/>
    </source>
</evidence>
<dbReference type="SMART" id="SM00363">
    <property type="entry name" value="S4"/>
    <property type="match status" value="1"/>
</dbReference>
<dbReference type="Proteomes" id="UP001519272">
    <property type="component" value="Unassembled WGS sequence"/>
</dbReference>
<evidence type="ECO:0000259" key="2">
    <source>
        <dbReference type="SMART" id="SM00363"/>
    </source>
</evidence>
<dbReference type="Gene3D" id="3.30.1370.160">
    <property type="match status" value="1"/>
</dbReference>
<dbReference type="InterPro" id="IPR012677">
    <property type="entry name" value="Nucleotide-bd_a/b_plait_sf"/>
</dbReference>
<comment type="caution">
    <text evidence="3">The sequence shown here is derived from an EMBL/GenBank/DDBJ whole genome shotgun (WGS) entry which is preliminary data.</text>
</comment>
<feature type="domain" description="RNA-binding S4" evidence="2">
    <location>
        <begin position="185"/>
        <end position="242"/>
    </location>
</feature>
<dbReference type="EMBL" id="JAGGKG010000003">
    <property type="protein sequence ID" value="MBP1904390.1"/>
    <property type="molecule type" value="Genomic_DNA"/>
</dbReference>
<dbReference type="InterPro" id="IPR040591">
    <property type="entry name" value="RqcP2_RBD"/>
</dbReference>
<dbReference type="Pfam" id="PF17774">
    <property type="entry name" value="YlmH_RBD"/>
    <property type="match status" value="1"/>
</dbReference>
<accession>A0ABS4FP90</accession>
<dbReference type="InterPro" id="IPR048443">
    <property type="entry name" value="RqcP2_N"/>
</dbReference>
<protein>
    <submittedName>
        <fullName evidence="3">RNA-binding protein YlmH</fullName>
    </submittedName>
</protein>
<dbReference type="RefSeq" id="WP_210088062.1">
    <property type="nucleotide sequence ID" value="NZ_JAGGKG010000003.1"/>
</dbReference>
<dbReference type="SUPFAM" id="SSF55174">
    <property type="entry name" value="Alpha-L RNA-binding motif"/>
    <property type="match status" value="1"/>
</dbReference>
<dbReference type="PROSITE" id="PS50889">
    <property type="entry name" value="S4"/>
    <property type="match status" value="1"/>
</dbReference>
<dbReference type="CDD" id="cd00165">
    <property type="entry name" value="S4"/>
    <property type="match status" value="1"/>
</dbReference>
<evidence type="ECO:0000313" key="3">
    <source>
        <dbReference type="EMBL" id="MBP1904390.1"/>
    </source>
</evidence>
<proteinExistence type="predicted"/>
<keyword evidence="4" id="KW-1185">Reference proteome</keyword>
<keyword evidence="1" id="KW-0694">RNA-binding</keyword>
<gene>
    <name evidence="3" type="ORF">J2Z32_001007</name>
</gene>
<dbReference type="Gene3D" id="3.30.70.330">
    <property type="match status" value="1"/>
</dbReference>
<dbReference type="InterPro" id="IPR002942">
    <property type="entry name" value="S4_RNA-bd"/>
</dbReference>
<dbReference type="Pfam" id="PF21278">
    <property type="entry name" value="YlmH_1st"/>
    <property type="match status" value="1"/>
</dbReference>
<reference evidence="3 4" key="1">
    <citation type="submission" date="2021-03" db="EMBL/GenBank/DDBJ databases">
        <title>Genomic Encyclopedia of Type Strains, Phase IV (KMG-IV): sequencing the most valuable type-strain genomes for metagenomic binning, comparative biology and taxonomic classification.</title>
        <authorList>
            <person name="Goeker M."/>
        </authorList>
    </citation>
    <scope>NUCLEOTIDE SEQUENCE [LARGE SCALE GENOMIC DNA]</scope>
    <source>
        <strain evidence="3 4">DSM 14349</strain>
    </source>
</reference>
<name>A0ABS4FP90_9BACL</name>
<sequence length="261" mass="29670">MSHQDIYHHFRADERHFVDRASEWVENAAKYHEVKLTDFLDPRQCFILESIAHREQDAKVSFFGGYATAERKRAIVAPDYHEAEENDFQIQVLHVYSVDNKLGTLQHSDYLGSVLGLGLKRDKIGDMHVRQEGCHVLIAEEIASYLAMNLIQVHRVGVVTDIEPLSRLQTVEPKLEPLDLTVASLRLDGISSDVFRLSRSKILIPIKAGRCKVNWRIEEDPSKVLAEGDIVALKGFGRFKVLEVEGITKKGRTRIKVGKFV</sequence>
<organism evidence="3 4">
    <name type="scientific">Paenibacillus turicensis</name>
    <dbReference type="NCBI Taxonomy" id="160487"/>
    <lineage>
        <taxon>Bacteria</taxon>
        <taxon>Bacillati</taxon>
        <taxon>Bacillota</taxon>
        <taxon>Bacilli</taxon>
        <taxon>Bacillales</taxon>
        <taxon>Paenibacillaceae</taxon>
        <taxon>Paenibacillus</taxon>
    </lineage>
</organism>
<evidence type="ECO:0000313" key="4">
    <source>
        <dbReference type="Proteomes" id="UP001519272"/>
    </source>
</evidence>